<accession>H6ND84</accession>
<sequence>MMMDTFINMSELLNPLLQVCPMFIVILPLRQ</sequence>
<proteinExistence type="predicted"/>
<dbReference type="Proteomes" id="UP000007523">
    <property type="component" value="Chromosome"/>
</dbReference>
<dbReference type="HOGENOM" id="CLU_3397676_0_0_9"/>
<keyword evidence="2" id="KW-1185">Reference proteome</keyword>
<reference evidence="1 2" key="1">
    <citation type="journal article" date="2012" name="J. Bacteriol.">
        <title>Complete Genome Sequence of Paenibacillus mucilaginosus 3016, a Bacterium Functional as Microbial Fertilizer.</title>
        <authorList>
            <person name="Ma M."/>
            <person name="Wang Z."/>
            <person name="Li L."/>
            <person name="Jiang X."/>
            <person name="Guan D."/>
            <person name="Cao F."/>
            <person name="Chen H."/>
            <person name="Wang X."/>
            <person name="Shen D."/>
            <person name="Du B."/>
            <person name="Li J."/>
        </authorList>
    </citation>
    <scope>NUCLEOTIDE SEQUENCE [LARGE SCALE GENOMIC DNA]</scope>
    <source>
        <strain evidence="1 2">3016</strain>
    </source>
</reference>
<organism evidence="1 2">
    <name type="scientific">Paenibacillus mucilaginosus 3016</name>
    <dbReference type="NCBI Taxonomy" id="1116391"/>
    <lineage>
        <taxon>Bacteria</taxon>
        <taxon>Bacillati</taxon>
        <taxon>Bacillota</taxon>
        <taxon>Bacilli</taxon>
        <taxon>Bacillales</taxon>
        <taxon>Paenibacillaceae</taxon>
        <taxon>Paenibacillus</taxon>
    </lineage>
</organism>
<dbReference type="AlphaFoldDB" id="H6ND84"/>
<protein>
    <submittedName>
        <fullName evidence="1">Uncharacterized protein</fullName>
    </submittedName>
</protein>
<gene>
    <name evidence="1" type="ORF">PM3016_3784</name>
</gene>
<name>H6ND84_9BACL</name>
<evidence type="ECO:0000313" key="1">
    <source>
        <dbReference type="EMBL" id="AFC30597.1"/>
    </source>
</evidence>
<dbReference type="EMBL" id="CP003235">
    <property type="protein sequence ID" value="AFC30597.1"/>
    <property type="molecule type" value="Genomic_DNA"/>
</dbReference>
<dbReference type="KEGG" id="pmq:PM3016_3784"/>
<evidence type="ECO:0000313" key="2">
    <source>
        <dbReference type="Proteomes" id="UP000007523"/>
    </source>
</evidence>